<dbReference type="PROSITE" id="PS51257">
    <property type="entry name" value="PROKAR_LIPOPROTEIN"/>
    <property type="match status" value="1"/>
</dbReference>
<name>A0A0K1Q1Q4_9BACT</name>
<dbReference type="KEGG" id="llu:AKJ09_05983"/>
<dbReference type="Proteomes" id="UP000064967">
    <property type="component" value="Chromosome"/>
</dbReference>
<proteinExistence type="predicted"/>
<dbReference type="SUPFAM" id="SSF55486">
    <property type="entry name" value="Metalloproteases ('zincins'), catalytic domain"/>
    <property type="match status" value="1"/>
</dbReference>
<dbReference type="EMBL" id="CP012333">
    <property type="protein sequence ID" value="AKU99319.1"/>
    <property type="molecule type" value="Genomic_DNA"/>
</dbReference>
<sequence length="547" mass="56928">MMRTSIGIVLLLSSVVACTTHETRIISKDPNAKSPGGGDPTSETDGTDPDGTAAADPQQTPLSPLVEGLTISEIAVFQGVKVSVVKSGSAITGTKRNAPIVANRPALVRVYVAPDMGWASKSVTAELRLVSESATTQTPIARDTKTISKTSTDQDANSTFNFEVDAASLPADVTFQVALTAEDGVDPSTESEARFPQDGTYASLGAKVSGTVRVVVVPVKYQADGSGRTPDVSQAQLDRYKQTMMARYPAANVEVTARAPWAWNSTIGANGTGFSQVLSAITQLRQQDGVSDDTYYYGALAPAASFSKFCSSGCVAGLSTVVDDVETAYLRASVGVGYTGDDSASTMAHEVGHAHGREHAPCGGAQGVDSGFPYAGGKIGVWGYDILEKTFHNPSSGTDMMGYCENVWVSDYTYSALFDRVSAVAKSVGQTTSGKLPSGASANANANVNVNAPAKMRVATVAEDGSLSWGGEISAVRAPSGGELRSVAFLGDAGEEVGTETAHFYPYDHLPGGVLVMPRDPSAKANLAAVKNWSAVRIQGIAQKLAR</sequence>
<protein>
    <submittedName>
        <fullName evidence="2">Uncharacterized protein</fullName>
    </submittedName>
</protein>
<keyword evidence="3" id="KW-1185">Reference proteome</keyword>
<dbReference type="Pfam" id="PF10462">
    <property type="entry name" value="Peptidase_M66"/>
    <property type="match status" value="1"/>
</dbReference>
<evidence type="ECO:0000313" key="3">
    <source>
        <dbReference type="Proteomes" id="UP000064967"/>
    </source>
</evidence>
<evidence type="ECO:0000313" key="2">
    <source>
        <dbReference type="EMBL" id="AKU99319.1"/>
    </source>
</evidence>
<accession>A0A0K1Q1Q4</accession>
<organism evidence="2 3">
    <name type="scientific">Labilithrix luteola</name>
    <dbReference type="NCBI Taxonomy" id="1391654"/>
    <lineage>
        <taxon>Bacteria</taxon>
        <taxon>Pseudomonadati</taxon>
        <taxon>Myxococcota</taxon>
        <taxon>Polyangia</taxon>
        <taxon>Polyangiales</taxon>
        <taxon>Labilitrichaceae</taxon>
        <taxon>Labilithrix</taxon>
    </lineage>
</organism>
<gene>
    <name evidence="2" type="ORF">AKJ09_05983</name>
</gene>
<feature type="region of interest" description="Disordered" evidence="1">
    <location>
        <begin position="26"/>
        <end position="62"/>
    </location>
</feature>
<dbReference type="PATRIC" id="fig|1391654.3.peg.6075"/>
<evidence type="ECO:0000256" key="1">
    <source>
        <dbReference type="SAM" id="MobiDB-lite"/>
    </source>
</evidence>
<reference evidence="2 3" key="1">
    <citation type="submission" date="2015-08" db="EMBL/GenBank/DDBJ databases">
        <authorList>
            <person name="Babu N.S."/>
            <person name="Beckwith C.J."/>
            <person name="Beseler K.G."/>
            <person name="Brison A."/>
            <person name="Carone J.V."/>
            <person name="Caskin T.P."/>
            <person name="Diamond M."/>
            <person name="Durham M.E."/>
            <person name="Foxe J.M."/>
            <person name="Go M."/>
            <person name="Henderson B.A."/>
            <person name="Jones I.B."/>
            <person name="McGettigan J.A."/>
            <person name="Micheletti S.J."/>
            <person name="Nasrallah M.E."/>
            <person name="Ortiz D."/>
            <person name="Piller C.R."/>
            <person name="Privatt S.R."/>
            <person name="Schneider S.L."/>
            <person name="Sharp S."/>
            <person name="Smith T.C."/>
            <person name="Stanton J.D."/>
            <person name="Ullery H.E."/>
            <person name="Wilson R.J."/>
            <person name="Serrano M.G."/>
            <person name="Buck G."/>
            <person name="Lee V."/>
            <person name="Wang Y."/>
            <person name="Carvalho R."/>
            <person name="Voegtly L."/>
            <person name="Shi R."/>
            <person name="Duckworth R."/>
            <person name="Johnson A."/>
            <person name="Loviza R."/>
            <person name="Walstead R."/>
            <person name="Shah Z."/>
            <person name="Kiflezghi M."/>
            <person name="Wade K."/>
            <person name="Ball S.L."/>
            <person name="Bradley K.W."/>
            <person name="Asai D.J."/>
            <person name="Bowman C.A."/>
            <person name="Russell D.A."/>
            <person name="Pope W.H."/>
            <person name="Jacobs-Sera D."/>
            <person name="Hendrix R.W."/>
            <person name="Hatfull G.F."/>
        </authorList>
    </citation>
    <scope>NUCLEOTIDE SEQUENCE [LARGE SCALE GENOMIC DNA]</scope>
    <source>
        <strain evidence="2 3">DSM 27648</strain>
    </source>
</reference>
<dbReference type="AlphaFoldDB" id="A0A0K1Q1Q4"/>